<protein>
    <submittedName>
        <fullName evidence="1">Uncharacterized protein YaaQ</fullName>
    </submittedName>
</protein>
<dbReference type="PANTHER" id="PTHR38456:SF1">
    <property type="entry name" value="CYCLIC DI-AMP RECEPTOR A"/>
    <property type="match status" value="1"/>
</dbReference>
<evidence type="ECO:0000313" key="1">
    <source>
        <dbReference type="EMBL" id="SDJ33296.1"/>
    </source>
</evidence>
<organism evidence="1 2">
    <name type="scientific">Natribacillus halophilus</name>
    <dbReference type="NCBI Taxonomy" id="549003"/>
    <lineage>
        <taxon>Bacteria</taxon>
        <taxon>Bacillati</taxon>
        <taxon>Bacillota</taxon>
        <taxon>Bacilli</taxon>
        <taxon>Bacillales</taxon>
        <taxon>Bacillaceae</taxon>
        <taxon>Natribacillus</taxon>
    </lineage>
</organism>
<sequence>MKLIIAVVQDKDSNRLSTSLVENDYRATKLSSTGGFLRAGNTTFLIGVEDEQVADVLDIIKENCESREQLVAPVSPMGGNADSYVPYPVEVQVGGATVFVMDVEQFEQF</sequence>
<keyword evidence="2" id="KW-1185">Reference proteome</keyword>
<accession>A0A1G8SVP7</accession>
<dbReference type="Proteomes" id="UP000198853">
    <property type="component" value="Unassembled WGS sequence"/>
</dbReference>
<dbReference type="InterPro" id="IPR015867">
    <property type="entry name" value="N-reg_PII/ATP_PRibTrfase_C"/>
</dbReference>
<dbReference type="InterPro" id="IPR011322">
    <property type="entry name" value="N-reg_PII-like_a/b"/>
</dbReference>
<dbReference type="RefSeq" id="WP_090400313.1">
    <property type="nucleotide sequence ID" value="NZ_FNEN01000037.1"/>
</dbReference>
<dbReference type="EMBL" id="FNEN01000037">
    <property type="protein sequence ID" value="SDJ33296.1"/>
    <property type="molecule type" value="Genomic_DNA"/>
</dbReference>
<proteinExistence type="predicted"/>
<name>A0A1G8SVP7_9BACI</name>
<dbReference type="PANTHER" id="PTHR38456">
    <property type="entry name" value="CYCLIC DI-AMP RECEPTOR A"/>
    <property type="match status" value="1"/>
</dbReference>
<gene>
    <name evidence="1" type="ORF">SAMN04488123_1378</name>
</gene>
<dbReference type="SUPFAM" id="SSF54913">
    <property type="entry name" value="GlnB-like"/>
    <property type="match status" value="1"/>
</dbReference>
<reference evidence="1 2" key="1">
    <citation type="submission" date="2016-10" db="EMBL/GenBank/DDBJ databases">
        <authorList>
            <person name="de Groot N.N."/>
        </authorList>
    </citation>
    <scope>NUCLEOTIDE SEQUENCE [LARGE SCALE GENOMIC DNA]</scope>
    <source>
        <strain evidence="1 2">DSM 21771</strain>
    </source>
</reference>
<dbReference type="AlphaFoldDB" id="A0A1G8SVP7"/>
<dbReference type="Pfam" id="PF06153">
    <property type="entry name" value="CdAMP_rec"/>
    <property type="match status" value="1"/>
</dbReference>
<evidence type="ECO:0000313" key="2">
    <source>
        <dbReference type="Proteomes" id="UP000198853"/>
    </source>
</evidence>
<dbReference type="Gene3D" id="3.30.70.120">
    <property type="match status" value="1"/>
</dbReference>
<dbReference type="InterPro" id="IPR010375">
    <property type="entry name" value="CdAMP_rec"/>
</dbReference>
<dbReference type="OrthoDB" id="9794275at2"/>